<proteinExistence type="predicted"/>
<dbReference type="Proteomes" id="UP000489600">
    <property type="component" value="Unassembled WGS sequence"/>
</dbReference>
<dbReference type="EMBL" id="CABITT030000004">
    <property type="protein sequence ID" value="VVB02153.1"/>
    <property type="molecule type" value="Genomic_DNA"/>
</dbReference>
<name>A0A565BKJ3_9BRAS</name>
<keyword evidence="2" id="KW-1185">Reference proteome</keyword>
<protein>
    <submittedName>
        <fullName evidence="1">Uncharacterized protein</fullName>
    </submittedName>
</protein>
<evidence type="ECO:0000313" key="2">
    <source>
        <dbReference type="Proteomes" id="UP000489600"/>
    </source>
</evidence>
<comment type="caution">
    <text evidence="1">The sequence shown here is derived from an EMBL/GenBank/DDBJ whole genome shotgun (WGS) entry which is preliminary data.</text>
</comment>
<evidence type="ECO:0000313" key="1">
    <source>
        <dbReference type="EMBL" id="VVB02153.1"/>
    </source>
</evidence>
<organism evidence="1 2">
    <name type="scientific">Arabis nemorensis</name>
    <dbReference type="NCBI Taxonomy" id="586526"/>
    <lineage>
        <taxon>Eukaryota</taxon>
        <taxon>Viridiplantae</taxon>
        <taxon>Streptophyta</taxon>
        <taxon>Embryophyta</taxon>
        <taxon>Tracheophyta</taxon>
        <taxon>Spermatophyta</taxon>
        <taxon>Magnoliopsida</taxon>
        <taxon>eudicotyledons</taxon>
        <taxon>Gunneridae</taxon>
        <taxon>Pentapetalae</taxon>
        <taxon>rosids</taxon>
        <taxon>malvids</taxon>
        <taxon>Brassicales</taxon>
        <taxon>Brassicaceae</taxon>
        <taxon>Arabideae</taxon>
        <taxon>Arabis</taxon>
    </lineage>
</organism>
<sequence>MRVLQWVWCVVELVVATGFGGQSWLGLSLSLPRFAGVGERGIRIALVRLVILMEVCCGDIY</sequence>
<reference evidence="1" key="1">
    <citation type="submission" date="2019-07" db="EMBL/GenBank/DDBJ databases">
        <authorList>
            <person name="Dittberner H."/>
        </authorList>
    </citation>
    <scope>NUCLEOTIDE SEQUENCE [LARGE SCALE GENOMIC DNA]</scope>
</reference>
<gene>
    <name evidence="1" type="ORF">ANE_LOCUS12597</name>
</gene>
<dbReference type="AlphaFoldDB" id="A0A565BKJ3"/>
<accession>A0A565BKJ3</accession>